<dbReference type="Pfam" id="PF00067">
    <property type="entry name" value="p450"/>
    <property type="match status" value="1"/>
</dbReference>
<evidence type="ECO:0000256" key="3">
    <source>
        <dbReference type="ARBA" id="ARBA00023002"/>
    </source>
</evidence>
<keyword evidence="3 6" id="KW-0560">Oxidoreductase</keyword>
<accession>A0A9D5CED3</accession>
<dbReference type="InterPro" id="IPR036396">
    <property type="entry name" value="Cyt_P450_sf"/>
</dbReference>
<dbReference type="GO" id="GO:0005506">
    <property type="term" value="F:iron ion binding"/>
    <property type="evidence" value="ECO:0007669"/>
    <property type="project" value="InterPro"/>
</dbReference>
<evidence type="ECO:0000313" key="8">
    <source>
        <dbReference type="EMBL" id="KAJ0971142.1"/>
    </source>
</evidence>
<evidence type="ECO:0000256" key="7">
    <source>
        <dbReference type="SAM" id="SignalP"/>
    </source>
</evidence>
<dbReference type="CDD" id="cd11073">
    <property type="entry name" value="CYP76-like"/>
    <property type="match status" value="1"/>
</dbReference>
<dbReference type="Proteomes" id="UP001085076">
    <property type="component" value="Miscellaneous, Linkage group lg05"/>
</dbReference>
<dbReference type="OrthoDB" id="2789670at2759"/>
<evidence type="ECO:0000256" key="2">
    <source>
        <dbReference type="ARBA" id="ARBA00022723"/>
    </source>
</evidence>
<dbReference type="GO" id="GO:0020037">
    <property type="term" value="F:heme binding"/>
    <property type="evidence" value="ECO:0007669"/>
    <property type="project" value="InterPro"/>
</dbReference>
<dbReference type="SUPFAM" id="SSF48264">
    <property type="entry name" value="Cytochrome P450"/>
    <property type="match status" value="1"/>
</dbReference>
<gene>
    <name evidence="8" type="ORF">J5N97_019101</name>
</gene>
<dbReference type="InterPro" id="IPR017972">
    <property type="entry name" value="Cyt_P450_CS"/>
</dbReference>
<keyword evidence="7" id="KW-0732">Signal</keyword>
<evidence type="ECO:0000313" key="9">
    <source>
        <dbReference type="Proteomes" id="UP001085076"/>
    </source>
</evidence>
<protein>
    <recommendedName>
        <fullName evidence="10">Cytochrome P450</fullName>
    </recommendedName>
</protein>
<sequence length="500" mass="56315">MDAMLRMWLSWSPLALALLSILVIREIGRRHRKGHKLPPGPTPLPLIGNLHQVLSGMPHRCFASLAEKYGPIMTLRLGQTTTVVVSSPDMAREVLQKHDLAFSGRTVPDALRTLGHSDLSVAWLPANQEWRNLRRITNTQLFTTRRLDSTKGLRAQKVRELISYVSECCVSQKALNIGRLVSVTTLNLMSSTIFSVDFADLRSDSSPEVIELIQDIMKATAEPNLADFFPWLTVVGPLAQRRRVTKSLKKLHDIFDEHVDRRLRGEDAKPHDDLLDTLLHGENMECMLDRLTRNAFFSDLFSAGTDTSSITVAWAMAELLRNPELMAKVKEEIGRVIEPGKDVEESDVEKLQYLQAVIKETFRLHPAAPFLLPHRAEKTVEVGDGYVVPEGTRVLVSNWAIGRDSRVWEEPEVFMPERFLKKDIDLRGHDFELTPFGSGRRICAGFPLAFRMVPLMLASLLRGFDWKLPEGMAPEDIDMREALGLTMAMNVPLMAVPFAA</sequence>
<keyword evidence="4 5" id="KW-0408">Iron</keyword>
<comment type="similarity">
    <text evidence="1 6">Belongs to the cytochrome P450 family.</text>
</comment>
<feature type="chain" id="PRO_5038364854" description="Cytochrome P450" evidence="7">
    <location>
        <begin position="18"/>
        <end position="500"/>
    </location>
</feature>
<dbReference type="PANTHER" id="PTHR47950">
    <property type="entry name" value="CYTOCHROME P450, FAMILY 76, SUBFAMILY C, POLYPEPTIDE 5-RELATED"/>
    <property type="match status" value="1"/>
</dbReference>
<reference evidence="8" key="1">
    <citation type="submission" date="2021-03" db="EMBL/GenBank/DDBJ databases">
        <authorList>
            <person name="Li Z."/>
            <person name="Yang C."/>
        </authorList>
    </citation>
    <scope>NUCLEOTIDE SEQUENCE</scope>
    <source>
        <strain evidence="8">Dzin_1.0</strain>
        <tissue evidence="8">Leaf</tissue>
    </source>
</reference>
<reference evidence="8" key="2">
    <citation type="journal article" date="2022" name="Hortic Res">
        <title>The genome of Dioscorea zingiberensis sheds light on the biosynthesis, origin and evolution of the medicinally important diosgenin saponins.</title>
        <authorList>
            <person name="Li Y."/>
            <person name="Tan C."/>
            <person name="Li Z."/>
            <person name="Guo J."/>
            <person name="Li S."/>
            <person name="Chen X."/>
            <person name="Wang C."/>
            <person name="Dai X."/>
            <person name="Yang H."/>
            <person name="Song W."/>
            <person name="Hou L."/>
            <person name="Xu J."/>
            <person name="Tong Z."/>
            <person name="Xu A."/>
            <person name="Yuan X."/>
            <person name="Wang W."/>
            <person name="Yang Q."/>
            <person name="Chen L."/>
            <person name="Sun Z."/>
            <person name="Wang K."/>
            <person name="Pan B."/>
            <person name="Chen J."/>
            <person name="Bao Y."/>
            <person name="Liu F."/>
            <person name="Qi X."/>
            <person name="Gang D.R."/>
            <person name="Wen J."/>
            <person name="Li J."/>
        </authorList>
    </citation>
    <scope>NUCLEOTIDE SEQUENCE</scope>
    <source>
        <strain evidence="8">Dzin_1.0</strain>
    </source>
</reference>
<proteinExistence type="inferred from homology"/>
<dbReference type="PRINTS" id="PR00385">
    <property type="entry name" value="P450"/>
</dbReference>
<comment type="caution">
    <text evidence="8">The sequence shown here is derived from an EMBL/GenBank/DDBJ whole genome shotgun (WGS) entry which is preliminary data.</text>
</comment>
<dbReference type="PROSITE" id="PS00086">
    <property type="entry name" value="CYTOCHROME_P450"/>
    <property type="match status" value="1"/>
</dbReference>
<evidence type="ECO:0000256" key="1">
    <source>
        <dbReference type="ARBA" id="ARBA00010617"/>
    </source>
</evidence>
<keyword evidence="2 5" id="KW-0479">Metal-binding</keyword>
<keyword evidence="5 6" id="KW-0349">Heme</keyword>
<feature type="binding site" description="axial binding residue" evidence="5">
    <location>
        <position position="443"/>
    </location>
    <ligand>
        <name>heme</name>
        <dbReference type="ChEBI" id="CHEBI:30413"/>
    </ligand>
    <ligandPart>
        <name>Fe</name>
        <dbReference type="ChEBI" id="CHEBI:18248"/>
    </ligandPart>
</feature>
<dbReference type="Gene3D" id="1.10.630.10">
    <property type="entry name" value="Cytochrome P450"/>
    <property type="match status" value="1"/>
</dbReference>
<keyword evidence="9" id="KW-1185">Reference proteome</keyword>
<dbReference type="EMBL" id="JAGGNH010000005">
    <property type="protein sequence ID" value="KAJ0971142.1"/>
    <property type="molecule type" value="Genomic_DNA"/>
</dbReference>
<evidence type="ECO:0000256" key="5">
    <source>
        <dbReference type="PIRSR" id="PIRSR602401-1"/>
    </source>
</evidence>
<dbReference type="InterPro" id="IPR001128">
    <property type="entry name" value="Cyt_P450"/>
</dbReference>
<evidence type="ECO:0000256" key="4">
    <source>
        <dbReference type="ARBA" id="ARBA00023004"/>
    </source>
</evidence>
<dbReference type="GO" id="GO:0016709">
    <property type="term" value="F:oxidoreductase activity, acting on paired donors, with incorporation or reduction of molecular oxygen, NAD(P)H as one donor, and incorporation of one atom of oxygen"/>
    <property type="evidence" value="ECO:0007669"/>
    <property type="project" value="UniProtKB-ARBA"/>
</dbReference>
<dbReference type="PRINTS" id="PR00463">
    <property type="entry name" value="EP450I"/>
</dbReference>
<feature type="signal peptide" evidence="7">
    <location>
        <begin position="1"/>
        <end position="17"/>
    </location>
</feature>
<dbReference type="FunFam" id="1.10.630.10:FF:000007">
    <property type="entry name" value="Cytochrome P450 76C4"/>
    <property type="match status" value="1"/>
</dbReference>
<comment type="cofactor">
    <cofactor evidence="5">
        <name>heme</name>
        <dbReference type="ChEBI" id="CHEBI:30413"/>
    </cofactor>
</comment>
<organism evidence="8 9">
    <name type="scientific">Dioscorea zingiberensis</name>
    <dbReference type="NCBI Taxonomy" id="325984"/>
    <lineage>
        <taxon>Eukaryota</taxon>
        <taxon>Viridiplantae</taxon>
        <taxon>Streptophyta</taxon>
        <taxon>Embryophyta</taxon>
        <taxon>Tracheophyta</taxon>
        <taxon>Spermatophyta</taxon>
        <taxon>Magnoliopsida</taxon>
        <taxon>Liliopsida</taxon>
        <taxon>Dioscoreales</taxon>
        <taxon>Dioscoreaceae</taxon>
        <taxon>Dioscorea</taxon>
    </lineage>
</organism>
<dbReference type="InterPro" id="IPR002401">
    <property type="entry name" value="Cyt_P450_E_grp-I"/>
</dbReference>
<keyword evidence="6" id="KW-0503">Monooxygenase</keyword>
<evidence type="ECO:0000256" key="6">
    <source>
        <dbReference type="RuleBase" id="RU000461"/>
    </source>
</evidence>
<dbReference type="PANTHER" id="PTHR47950:SF48">
    <property type="entry name" value="CYTOCHROME P450 FAMILY PROTEIN, EXPRESSED"/>
    <property type="match status" value="1"/>
</dbReference>
<name>A0A9D5CED3_9LILI</name>
<dbReference type="GO" id="GO:0051502">
    <property type="term" value="P:diterpene phytoalexin biosynthetic process"/>
    <property type="evidence" value="ECO:0007669"/>
    <property type="project" value="UniProtKB-ARBA"/>
</dbReference>
<dbReference type="AlphaFoldDB" id="A0A9D5CED3"/>
<evidence type="ECO:0008006" key="10">
    <source>
        <dbReference type="Google" id="ProtNLM"/>
    </source>
</evidence>